<evidence type="ECO:0000313" key="2">
    <source>
        <dbReference type="Proteomes" id="UP000275925"/>
    </source>
</evidence>
<dbReference type="AlphaFoldDB" id="A0A388TJP6"/>
<name>A0A388TJP6_9BACT</name>
<feature type="non-terminal residue" evidence="1">
    <location>
        <position position="65"/>
    </location>
</feature>
<dbReference type="Proteomes" id="UP000275925">
    <property type="component" value="Unassembled WGS sequence"/>
</dbReference>
<comment type="caution">
    <text evidence="1">The sequence shown here is derived from an EMBL/GenBank/DDBJ whole genome shotgun (WGS) entry which is preliminary data.</text>
</comment>
<accession>A0A388TJP6</accession>
<sequence length="65" mass="7023">MPILLNTIVEKLIVQAATRTIETAGDEVGLTDYPFRTLQKALTYLTSKGIANATVNIAEAVYPLS</sequence>
<gene>
    <name evidence="1" type="ORF">NO2_1683</name>
</gene>
<dbReference type="EMBL" id="BGZO01000169">
    <property type="protein sequence ID" value="GBR77277.1"/>
    <property type="molecule type" value="Genomic_DNA"/>
</dbReference>
<reference evidence="1 2" key="1">
    <citation type="journal article" date="2019" name="ISME J.">
        <title>Genome analyses of uncultured TG2/ZB3 bacteria in 'Margulisbacteria' specifically attached to ectosymbiotic spirochetes of protists in the termite gut.</title>
        <authorList>
            <person name="Utami Y.D."/>
            <person name="Kuwahara H."/>
            <person name="Igai K."/>
            <person name="Murakami T."/>
            <person name="Sugaya K."/>
            <person name="Morikawa T."/>
            <person name="Nagura Y."/>
            <person name="Yuki M."/>
            <person name="Deevong P."/>
            <person name="Inoue T."/>
            <person name="Kihara K."/>
            <person name="Lo N."/>
            <person name="Yamada A."/>
            <person name="Ohkuma M."/>
            <person name="Hongoh Y."/>
        </authorList>
    </citation>
    <scope>NUCLEOTIDE SEQUENCE [LARGE SCALE GENOMIC DNA]</scope>
    <source>
        <strain evidence="1">NkOx7-02</strain>
    </source>
</reference>
<keyword evidence="2" id="KW-1185">Reference proteome</keyword>
<organism evidence="1 2">
    <name type="scientific">Candidatus Termititenax persephonae</name>
    <dbReference type="NCBI Taxonomy" id="2218525"/>
    <lineage>
        <taxon>Bacteria</taxon>
        <taxon>Bacillati</taxon>
        <taxon>Candidatus Margulisiibacteriota</taxon>
        <taxon>Candidatus Termititenacia</taxon>
        <taxon>Candidatus Termititenacales</taxon>
        <taxon>Candidatus Termititenacaceae</taxon>
        <taxon>Candidatus Termititenax</taxon>
    </lineage>
</organism>
<evidence type="ECO:0000313" key="1">
    <source>
        <dbReference type="EMBL" id="GBR77277.1"/>
    </source>
</evidence>
<proteinExistence type="predicted"/>
<protein>
    <submittedName>
        <fullName evidence="1">Uncharacterized protein</fullName>
    </submittedName>
</protein>